<sequence>MRRNVVLLNADQLMDIDFMPSYHITYFNVKERKIDEENIFMKTLGGAKRSALHHSPDNTHHIEIKDLMEKTLARYNESDGWNDTSSEE</sequence>
<evidence type="ECO:0000313" key="1">
    <source>
        <dbReference type="EMBL" id="AQT24303.1"/>
    </source>
</evidence>
<geneLocation type="plasmid" evidence="1">
    <name>pVHvo</name>
</geneLocation>
<dbReference type="AlphaFoldDB" id="A0A1S6KSF7"/>
<name>A0A1S6KSF7_9VIBR</name>
<accession>A0A1S6KSF7</accession>
<keyword evidence="1" id="KW-0614">Plasmid</keyword>
<protein>
    <submittedName>
        <fullName evidence="1">Uncharacterized protein</fullName>
    </submittedName>
</protein>
<proteinExistence type="predicted"/>
<dbReference type="EMBL" id="KX268305">
    <property type="protein sequence ID" value="AQT24303.1"/>
    <property type="molecule type" value="Genomic_DNA"/>
</dbReference>
<reference evidence="1" key="1">
    <citation type="journal article" date="2017" name="Sci. Rep.">
        <title>Shrimp AHPND-causing plasmids encoding the PirAB toxins as mediated by pirAB-Tn903 are prevalent in various Vibrio species.</title>
        <authorList>
            <person name="Xiao J."/>
            <person name="Liu L."/>
            <person name="Ke Y."/>
            <person name="Li X."/>
            <person name="Liu Y."/>
            <person name="Pan Y."/>
            <person name="Yan S."/>
            <person name="Wang Y."/>
        </authorList>
    </citation>
    <scope>NUCLEOTIDE SEQUENCE</scope>
    <source>
        <strain evidence="1">SH14</strain>
        <plasmid evidence="1">pVHvo</plasmid>
    </source>
</reference>
<organism evidence="1">
    <name type="scientific">Vibrio owensii</name>
    <dbReference type="NCBI Taxonomy" id="696485"/>
    <lineage>
        <taxon>Bacteria</taxon>
        <taxon>Pseudomonadati</taxon>
        <taxon>Pseudomonadota</taxon>
        <taxon>Gammaproteobacteria</taxon>
        <taxon>Vibrionales</taxon>
        <taxon>Vibrionaceae</taxon>
        <taxon>Vibrio</taxon>
    </lineage>
</organism>